<sequence length="230" mass="25233">MPTTRSLTGRRRSRSGYALLACGLVGGLAAPAAVAASPGTQTGQTGTSVSEQRQPGPAAPRGRVGLWTSVNSGSPNRAYHGQTDDIARVGKRDLRNNRELNGVWRSFITMGAQDLHRPGTIRKAELRIRNATSQSCAPYNVEAWDTGRVYPSTTWHKQPRWYRLLSWVSPSQRPPCQNRTLSFDVTPSARAAQQNRWPSMTLGLKAANERSSDAYKTFNPSTARLVVTWG</sequence>
<dbReference type="Proteomes" id="UP000286746">
    <property type="component" value="Unassembled WGS sequence"/>
</dbReference>
<feature type="signal peptide" evidence="2">
    <location>
        <begin position="1"/>
        <end position="35"/>
    </location>
</feature>
<dbReference type="RefSeq" id="WP_125053787.1">
    <property type="nucleotide sequence ID" value="NZ_BHZD01000001.1"/>
</dbReference>
<name>A0A401VZD1_STREY</name>
<evidence type="ECO:0000256" key="1">
    <source>
        <dbReference type="SAM" id="MobiDB-lite"/>
    </source>
</evidence>
<keyword evidence="4" id="KW-1185">Reference proteome</keyword>
<feature type="region of interest" description="Disordered" evidence="1">
    <location>
        <begin position="36"/>
        <end position="64"/>
    </location>
</feature>
<evidence type="ECO:0008006" key="5">
    <source>
        <dbReference type="Google" id="ProtNLM"/>
    </source>
</evidence>
<evidence type="ECO:0000313" key="4">
    <source>
        <dbReference type="Proteomes" id="UP000286746"/>
    </source>
</evidence>
<feature type="chain" id="PRO_5019419721" description="DNRLRE domain-containing protein" evidence="2">
    <location>
        <begin position="36"/>
        <end position="230"/>
    </location>
</feature>
<evidence type="ECO:0000256" key="2">
    <source>
        <dbReference type="SAM" id="SignalP"/>
    </source>
</evidence>
<accession>A0A401VZD1</accession>
<gene>
    <name evidence="3" type="ORF">GKJPGBOP_02065</name>
</gene>
<organism evidence="3 4">
    <name type="scientific">Streptomyces paromomycinus</name>
    <name type="common">Streptomyces rimosus subsp. paromomycinus</name>
    <dbReference type="NCBI Taxonomy" id="92743"/>
    <lineage>
        <taxon>Bacteria</taxon>
        <taxon>Bacillati</taxon>
        <taxon>Actinomycetota</taxon>
        <taxon>Actinomycetes</taxon>
        <taxon>Kitasatosporales</taxon>
        <taxon>Streptomycetaceae</taxon>
        <taxon>Streptomyces</taxon>
    </lineage>
</organism>
<protein>
    <recommendedName>
        <fullName evidence="5">DNRLRE domain-containing protein</fullName>
    </recommendedName>
</protein>
<feature type="compositionally biased region" description="Low complexity" evidence="1">
    <location>
        <begin position="36"/>
        <end position="47"/>
    </location>
</feature>
<dbReference type="AlphaFoldDB" id="A0A401VZD1"/>
<reference evidence="3 4" key="1">
    <citation type="submission" date="2018-11" db="EMBL/GenBank/DDBJ databases">
        <title>Whole genome sequence of Streptomyces paromomycinus NBRC 15454(T).</title>
        <authorList>
            <person name="Komaki H."/>
            <person name="Tamura T."/>
        </authorList>
    </citation>
    <scope>NUCLEOTIDE SEQUENCE [LARGE SCALE GENOMIC DNA]</scope>
    <source>
        <strain evidence="3 4">NBRC 15454</strain>
    </source>
</reference>
<evidence type="ECO:0000313" key="3">
    <source>
        <dbReference type="EMBL" id="GCD42402.1"/>
    </source>
</evidence>
<keyword evidence="2" id="KW-0732">Signal</keyword>
<proteinExistence type="predicted"/>
<comment type="caution">
    <text evidence="3">The sequence shown here is derived from an EMBL/GenBank/DDBJ whole genome shotgun (WGS) entry which is preliminary data.</text>
</comment>
<dbReference type="EMBL" id="BHZD01000001">
    <property type="protein sequence ID" value="GCD42402.1"/>
    <property type="molecule type" value="Genomic_DNA"/>
</dbReference>